<dbReference type="PROSITE" id="PS00627">
    <property type="entry name" value="GHMP_KINASES_ATP"/>
    <property type="match status" value="1"/>
</dbReference>
<evidence type="ECO:0000256" key="11">
    <source>
        <dbReference type="ARBA" id="ARBA00049375"/>
    </source>
</evidence>
<dbReference type="PRINTS" id="PR00958">
    <property type="entry name" value="HOMSERKINASE"/>
</dbReference>
<dbReference type="GO" id="GO:0009088">
    <property type="term" value="P:threonine biosynthetic process"/>
    <property type="evidence" value="ECO:0007669"/>
    <property type="project" value="UniProtKB-UniRule"/>
</dbReference>
<reference evidence="14" key="1">
    <citation type="journal article" date="2020" name="mSystems">
        <title>Genome- and Community-Level Interaction Insights into Carbon Utilization and Element Cycling Functions of Hydrothermarchaeota in Hydrothermal Sediment.</title>
        <authorList>
            <person name="Zhou Z."/>
            <person name="Liu Y."/>
            <person name="Xu W."/>
            <person name="Pan J."/>
            <person name="Luo Z.H."/>
            <person name="Li M."/>
        </authorList>
    </citation>
    <scope>NUCLEOTIDE SEQUENCE [LARGE SCALE GENOMIC DNA]</scope>
    <source>
        <strain evidence="14">SpSt-716</strain>
    </source>
</reference>
<dbReference type="PANTHER" id="PTHR20861:SF1">
    <property type="entry name" value="HOMOSERINE KINASE"/>
    <property type="match status" value="1"/>
</dbReference>
<evidence type="ECO:0000256" key="8">
    <source>
        <dbReference type="ARBA" id="ARBA00022741"/>
    </source>
</evidence>
<dbReference type="InterPro" id="IPR014721">
    <property type="entry name" value="Ribsml_uS5_D2-typ_fold_subgr"/>
</dbReference>
<dbReference type="PANTHER" id="PTHR20861">
    <property type="entry name" value="HOMOSERINE/4-DIPHOSPHOCYTIDYL-2-C-METHYL-D-ERYTHRITOL KINASE"/>
    <property type="match status" value="1"/>
</dbReference>
<keyword evidence="9 12" id="KW-0418">Kinase</keyword>
<evidence type="ECO:0000256" key="1">
    <source>
        <dbReference type="ARBA" id="ARBA00005015"/>
    </source>
</evidence>
<comment type="similarity">
    <text evidence="2 12">Belongs to the GHMP kinase family. Homoserine kinase subfamily.</text>
</comment>
<dbReference type="NCBIfam" id="TIGR00191">
    <property type="entry name" value="thrB"/>
    <property type="match status" value="1"/>
</dbReference>
<dbReference type="InterPro" id="IPR006204">
    <property type="entry name" value="GHMP_kinase_N_dom"/>
</dbReference>
<dbReference type="HAMAP" id="MF_00384">
    <property type="entry name" value="Homoser_kinase"/>
    <property type="match status" value="1"/>
</dbReference>
<keyword evidence="6 12" id="KW-0808">Transferase</keyword>
<accession>A0A7V4DGL6</accession>
<dbReference type="SUPFAM" id="SSF54211">
    <property type="entry name" value="Ribosomal protein S5 domain 2-like"/>
    <property type="match status" value="1"/>
</dbReference>
<comment type="subcellular location">
    <subcellularLocation>
        <location evidence="12">Cytoplasm</location>
    </subcellularLocation>
</comment>
<dbReference type="AlphaFoldDB" id="A0A7V4DGL6"/>
<evidence type="ECO:0000256" key="5">
    <source>
        <dbReference type="ARBA" id="ARBA00022605"/>
    </source>
</evidence>
<organism evidence="14">
    <name type="scientific">Candidatus Caldatribacterium californiense</name>
    <dbReference type="NCBI Taxonomy" id="1454726"/>
    <lineage>
        <taxon>Bacteria</taxon>
        <taxon>Pseudomonadati</taxon>
        <taxon>Atribacterota</taxon>
        <taxon>Atribacteria</taxon>
        <taxon>Atribacterales</taxon>
        <taxon>Candidatus Caldatribacteriaceae</taxon>
        <taxon>Candidatus Caldatribacterium</taxon>
    </lineage>
</organism>
<evidence type="ECO:0000313" key="14">
    <source>
        <dbReference type="EMBL" id="HGI74642.1"/>
    </source>
</evidence>
<dbReference type="InterPro" id="IPR036554">
    <property type="entry name" value="GHMP_kinase_C_sf"/>
</dbReference>
<keyword evidence="8 12" id="KW-0547">Nucleotide-binding</keyword>
<protein>
    <recommendedName>
        <fullName evidence="4 12">Homoserine kinase</fullName>
        <shortName evidence="12">HK</shortName>
        <shortName evidence="12">HSK</shortName>
        <ecNumber evidence="3 12">2.7.1.39</ecNumber>
    </recommendedName>
</protein>
<comment type="catalytic activity">
    <reaction evidence="11 12">
        <text>L-homoserine + ATP = O-phospho-L-homoserine + ADP + H(+)</text>
        <dbReference type="Rhea" id="RHEA:13985"/>
        <dbReference type="ChEBI" id="CHEBI:15378"/>
        <dbReference type="ChEBI" id="CHEBI:30616"/>
        <dbReference type="ChEBI" id="CHEBI:57476"/>
        <dbReference type="ChEBI" id="CHEBI:57590"/>
        <dbReference type="ChEBI" id="CHEBI:456216"/>
        <dbReference type="EC" id="2.7.1.39"/>
    </reaction>
</comment>
<proteinExistence type="inferred from homology"/>
<evidence type="ECO:0000256" key="12">
    <source>
        <dbReference type="HAMAP-Rule" id="MF_00384"/>
    </source>
</evidence>
<evidence type="ECO:0000256" key="3">
    <source>
        <dbReference type="ARBA" id="ARBA00012078"/>
    </source>
</evidence>
<feature type="domain" description="GHMP kinase N-terminal" evidence="13">
    <location>
        <begin position="59"/>
        <end position="141"/>
    </location>
</feature>
<dbReference type="GO" id="GO:0004413">
    <property type="term" value="F:homoserine kinase activity"/>
    <property type="evidence" value="ECO:0007669"/>
    <property type="project" value="UniProtKB-UniRule"/>
</dbReference>
<comment type="pathway">
    <text evidence="1 12">Amino-acid biosynthesis; L-threonine biosynthesis; L-threonine from L-aspartate: step 4/5.</text>
</comment>
<evidence type="ECO:0000256" key="10">
    <source>
        <dbReference type="ARBA" id="ARBA00022840"/>
    </source>
</evidence>
<evidence type="ECO:0000256" key="2">
    <source>
        <dbReference type="ARBA" id="ARBA00007370"/>
    </source>
</evidence>
<evidence type="ECO:0000256" key="4">
    <source>
        <dbReference type="ARBA" id="ARBA00017858"/>
    </source>
</evidence>
<dbReference type="InterPro" id="IPR006203">
    <property type="entry name" value="GHMP_knse_ATP-bd_CS"/>
</dbReference>
<dbReference type="Gene3D" id="3.30.230.10">
    <property type="match status" value="1"/>
</dbReference>
<sequence length="302" mass="33280">MKLRACVPATSANLSCGFDVLGLALDLTYEVEVETTEERSFFLHHRGEGEGEVPQDERNLFFVAVRKTWERLGFEGVGLRVCATNDIPIARGLGSSAACIVAGVTVANALCGGKLKFEEMLELAVTLEGHPDNVIPAFVGGFTIALREGGRVFYQRFSFPPLFSLFVLIPDYTLSTEVMRGVLPASYPREDVVFSLSHLAFLLGSLFTQDREGFFRALEDRIHEPYRGKYVIGFPEVKEYVKRKGLGNVAISGSGPTLLLVLSRPLEEEEKREIAGIFAARGVAVRIQEVHPEEKGAKVEIL</sequence>
<dbReference type="UniPathway" id="UPA00050">
    <property type="reaction ID" value="UER00064"/>
</dbReference>
<dbReference type="GO" id="GO:0005524">
    <property type="term" value="F:ATP binding"/>
    <property type="evidence" value="ECO:0007669"/>
    <property type="project" value="UniProtKB-UniRule"/>
</dbReference>
<gene>
    <name evidence="12" type="primary">thrB</name>
    <name evidence="14" type="ORF">ENU96_03050</name>
</gene>
<dbReference type="InterPro" id="IPR000870">
    <property type="entry name" value="Homoserine_kinase"/>
</dbReference>
<keyword evidence="7 12" id="KW-0791">Threonine biosynthesis</keyword>
<comment type="caution">
    <text evidence="14">The sequence shown here is derived from an EMBL/GenBank/DDBJ whole genome shotgun (WGS) entry which is preliminary data.</text>
</comment>
<dbReference type="SUPFAM" id="SSF55060">
    <property type="entry name" value="GHMP Kinase, C-terminal domain"/>
    <property type="match status" value="1"/>
</dbReference>
<dbReference type="EC" id="2.7.1.39" evidence="3 12"/>
<keyword evidence="12" id="KW-0963">Cytoplasm</keyword>
<evidence type="ECO:0000256" key="7">
    <source>
        <dbReference type="ARBA" id="ARBA00022697"/>
    </source>
</evidence>
<comment type="function">
    <text evidence="12">Catalyzes the ATP-dependent phosphorylation of L-homoserine to L-homoserine phosphate.</text>
</comment>
<dbReference type="InterPro" id="IPR020568">
    <property type="entry name" value="Ribosomal_Su5_D2-typ_SF"/>
</dbReference>
<evidence type="ECO:0000256" key="9">
    <source>
        <dbReference type="ARBA" id="ARBA00022777"/>
    </source>
</evidence>
<dbReference type="EMBL" id="DTEN01000122">
    <property type="protein sequence ID" value="HGI74642.1"/>
    <property type="molecule type" value="Genomic_DNA"/>
</dbReference>
<evidence type="ECO:0000259" key="13">
    <source>
        <dbReference type="Pfam" id="PF00288"/>
    </source>
</evidence>
<dbReference type="GO" id="GO:0005737">
    <property type="term" value="C:cytoplasm"/>
    <property type="evidence" value="ECO:0007669"/>
    <property type="project" value="UniProtKB-SubCell"/>
</dbReference>
<keyword evidence="5 12" id="KW-0028">Amino-acid biosynthesis</keyword>
<dbReference type="PIRSF" id="PIRSF000676">
    <property type="entry name" value="Homoser_kin"/>
    <property type="match status" value="1"/>
</dbReference>
<keyword evidence="10 12" id="KW-0067">ATP-binding</keyword>
<name>A0A7V4DGL6_9BACT</name>
<dbReference type="Pfam" id="PF00288">
    <property type="entry name" value="GHMP_kinases_N"/>
    <property type="match status" value="1"/>
</dbReference>
<evidence type="ECO:0000256" key="6">
    <source>
        <dbReference type="ARBA" id="ARBA00022679"/>
    </source>
</evidence>
<feature type="binding site" evidence="12">
    <location>
        <begin position="88"/>
        <end position="98"/>
    </location>
    <ligand>
        <name>ATP</name>
        <dbReference type="ChEBI" id="CHEBI:30616"/>
    </ligand>
</feature>
<dbReference type="Gene3D" id="3.30.70.890">
    <property type="entry name" value="GHMP kinase, C-terminal domain"/>
    <property type="match status" value="1"/>
</dbReference>